<keyword evidence="13" id="KW-1185">Reference proteome</keyword>
<gene>
    <name evidence="10" type="ORF">CB0940_09523</name>
    <name evidence="11" type="ORF">RHO25_010812</name>
</gene>
<dbReference type="GO" id="GO:0005789">
    <property type="term" value="C:endoplasmic reticulum membrane"/>
    <property type="evidence" value="ECO:0007669"/>
    <property type="project" value="TreeGrafter"/>
</dbReference>
<comment type="cofactor">
    <cofactor evidence="8">
        <name>Zn(2+)</name>
        <dbReference type="ChEBI" id="CHEBI:29105"/>
    </cofactor>
</comment>
<feature type="transmembrane region" description="Helical" evidence="9">
    <location>
        <begin position="122"/>
        <end position="141"/>
    </location>
</feature>
<organism evidence="10 12">
    <name type="scientific">Cercospora beticola</name>
    <name type="common">Sugarbeet leaf spot fungus</name>
    <dbReference type="NCBI Taxonomy" id="122368"/>
    <lineage>
        <taxon>Eukaryota</taxon>
        <taxon>Fungi</taxon>
        <taxon>Dikarya</taxon>
        <taxon>Ascomycota</taxon>
        <taxon>Pezizomycotina</taxon>
        <taxon>Dothideomycetes</taxon>
        <taxon>Dothideomycetidae</taxon>
        <taxon>Mycosphaerellales</taxon>
        <taxon>Mycosphaerellaceae</taxon>
        <taxon>Cercospora</taxon>
    </lineage>
</organism>
<keyword evidence="8" id="KW-0862">Zinc</keyword>
<evidence type="ECO:0000256" key="2">
    <source>
        <dbReference type="ARBA" id="ARBA00009780"/>
    </source>
</evidence>
<evidence type="ECO:0000313" key="11">
    <source>
        <dbReference type="EMBL" id="WPB06155.1"/>
    </source>
</evidence>
<evidence type="ECO:0000256" key="9">
    <source>
        <dbReference type="SAM" id="Phobius"/>
    </source>
</evidence>
<dbReference type="GO" id="GO:0046513">
    <property type="term" value="P:ceramide biosynthetic process"/>
    <property type="evidence" value="ECO:0007669"/>
    <property type="project" value="TreeGrafter"/>
</dbReference>
<evidence type="ECO:0000256" key="3">
    <source>
        <dbReference type="ARBA" id="ARBA00022692"/>
    </source>
</evidence>
<dbReference type="GO" id="GO:0016811">
    <property type="term" value="F:hydrolase activity, acting on carbon-nitrogen (but not peptide) bonds, in linear amides"/>
    <property type="evidence" value="ECO:0007669"/>
    <property type="project" value="InterPro"/>
</dbReference>
<evidence type="ECO:0000313" key="10">
    <source>
        <dbReference type="EMBL" id="PIA91519.1"/>
    </source>
</evidence>
<keyword evidence="4" id="KW-0378">Hydrolase</keyword>
<dbReference type="Proteomes" id="UP001302367">
    <property type="component" value="Chromosome 7"/>
</dbReference>
<dbReference type="EMBL" id="LKMD01000106">
    <property type="protein sequence ID" value="PIA91519.1"/>
    <property type="molecule type" value="Genomic_DNA"/>
</dbReference>
<comment type="subcellular location">
    <subcellularLocation>
        <location evidence="1">Membrane</location>
        <topology evidence="1">Multi-pass membrane protein</topology>
    </subcellularLocation>
</comment>
<evidence type="ECO:0000313" key="13">
    <source>
        <dbReference type="Proteomes" id="UP001302367"/>
    </source>
</evidence>
<dbReference type="GO" id="GO:0046514">
    <property type="term" value="P:ceramide catabolic process"/>
    <property type="evidence" value="ECO:0007669"/>
    <property type="project" value="TreeGrafter"/>
</dbReference>
<feature type="binding site" evidence="7">
    <location>
        <position position="37"/>
    </location>
    <ligand>
        <name>Ca(2+)</name>
        <dbReference type="ChEBI" id="CHEBI:29108"/>
    </ligand>
</feature>
<reference evidence="11 13" key="2">
    <citation type="submission" date="2023-09" db="EMBL/GenBank/DDBJ databases">
        <title>Complete-Gapless Cercospora beticola genome.</title>
        <authorList>
            <person name="Wyatt N.A."/>
            <person name="Spanner R.E."/>
            <person name="Bolton M.D."/>
        </authorList>
    </citation>
    <scope>NUCLEOTIDE SEQUENCE [LARGE SCALE GENOMIC DNA]</scope>
    <source>
        <strain evidence="11">Cb09-40</strain>
    </source>
</reference>
<feature type="binding site" evidence="8">
    <location>
        <position position="229"/>
    </location>
    <ligand>
        <name>Zn(2+)</name>
        <dbReference type="ChEBI" id="CHEBI:29105"/>
        <note>catalytic</note>
    </ligand>
</feature>
<feature type="transmembrane region" description="Helical" evidence="9">
    <location>
        <begin position="30"/>
        <end position="50"/>
    </location>
</feature>
<feature type="binding site" evidence="7">
    <location>
        <position position="26"/>
    </location>
    <ligand>
        <name>Ca(2+)</name>
        <dbReference type="ChEBI" id="CHEBI:29108"/>
    </ligand>
</feature>
<evidence type="ECO:0000256" key="7">
    <source>
        <dbReference type="PIRSR" id="PIRSR608901-1"/>
    </source>
</evidence>
<evidence type="ECO:0000256" key="5">
    <source>
        <dbReference type="ARBA" id="ARBA00022989"/>
    </source>
</evidence>
<dbReference type="Proteomes" id="UP000230605">
    <property type="component" value="Chromosome 7"/>
</dbReference>
<dbReference type="Pfam" id="PF05875">
    <property type="entry name" value="Ceramidase"/>
    <property type="match status" value="1"/>
</dbReference>
<accession>A0A2G5HG59</accession>
<sequence length="297" mass="33122">MLGIAYPEVPFVPFFGTPTSRHNFCEEDHIVTSFIGEFINTLSNIAYIYYAARGLQRLRHVPHSRHASLQYYGLATVGIASAIFHCLLKYHSQMGDDLSMLFAAGAVFHRIWTFDKSERTQTWAAVAVFGFLILFSTWHMITNEIHGHALLFGIMVVVVAYKTVRVLNERAKPVEKRQLGKLALIGSLSFASGYGFWNLDFLACDTLNEIRHTVGMPLAFILELHGWWHILTAVGVYVCMALVEYLTEPDAGSHGFAWPASSFIGNAAAGAAERGPVTMDSKLPINSESFRSAKMRE</sequence>
<evidence type="ECO:0000313" key="12">
    <source>
        <dbReference type="Proteomes" id="UP000230605"/>
    </source>
</evidence>
<keyword evidence="7" id="KW-0479">Metal-binding</keyword>
<feature type="transmembrane region" description="Helical" evidence="9">
    <location>
        <begin position="147"/>
        <end position="167"/>
    </location>
</feature>
<feature type="binding site" evidence="8">
    <location>
        <position position="225"/>
    </location>
    <ligand>
        <name>Zn(2+)</name>
        <dbReference type="ChEBI" id="CHEBI:29105"/>
        <note>catalytic</note>
    </ligand>
</feature>
<evidence type="ECO:0000256" key="1">
    <source>
        <dbReference type="ARBA" id="ARBA00004141"/>
    </source>
</evidence>
<feature type="transmembrane region" description="Helical" evidence="9">
    <location>
        <begin position="71"/>
        <end position="92"/>
    </location>
</feature>
<keyword evidence="6 9" id="KW-0472">Membrane</keyword>
<protein>
    <submittedName>
        <fullName evidence="10">Alkaline ceramidase 3</fullName>
    </submittedName>
</protein>
<evidence type="ECO:0000256" key="6">
    <source>
        <dbReference type="ARBA" id="ARBA00023136"/>
    </source>
</evidence>
<feature type="binding site" evidence="8">
    <location>
        <position position="85"/>
    </location>
    <ligand>
        <name>Zn(2+)</name>
        <dbReference type="ChEBI" id="CHEBI:29105"/>
        <note>catalytic</note>
    </ligand>
</feature>
<evidence type="ECO:0000256" key="8">
    <source>
        <dbReference type="PIRSR" id="PIRSR608901-2"/>
    </source>
</evidence>
<dbReference type="EMBL" id="CP134190">
    <property type="protein sequence ID" value="WPB06155.1"/>
    <property type="molecule type" value="Genomic_DNA"/>
</dbReference>
<feature type="transmembrane region" description="Helical" evidence="9">
    <location>
        <begin position="226"/>
        <end position="246"/>
    </location>
</feature>
<dbReference type="GO" id="GO:0046872">
    <property type="term" value="F:metal ion binding"/>
    <property type="evidence" value="ECO:0007669"/>
    <property type="project" value="UniProtKB-KW"/>
</dbReference>
<comment type="similarity">
    <text evidence="2">Belongs to the alkaline ceramidase family.</text>
</comment>
<keyword evidence="7" id="KW-0106">Calcium</keyword>
<dbReference type="InterPro" id="IPR008901">
    <property type="entry name" value="ACER"/>
</dbReference>
<dbReference type="OrthoDB" id="187171at2759"/>
<keyword evidence="5 9" id="KW-1133">Transmembrane helix</keyword>
<evidence type="ECO:0000256" key="4">
    <source>
        <dbReference type="ARBA" id="ARBA00022801"/>
    </source>
</evidence>
<name>A0A2G5HG59_CERBT</name>
<reference evidence="10 12" key="1">
    <citation type="submission" date="2015-10" db="EMBL/GenBank/DDBJ databases">
        <title>The cercosporin biosynthetic gene cluster was horizontally transferred to several fungal lineages and shown to be expanded in Cercospora beticola based on microsynteny with recipient genomes.</title>
        <authorList>
            <person name="De Jonge R."/>
            <person name="Ebert M.K."/>
            <person name="Suttle J.C."/>
            <person name="Jurick Ii W.M."/>
            <person name="Secor G.A."/>
            <person name="Thomma B.P."/>
            <person name="Van De Peer Y."/>
            <person name="Bolton M.D."/>
        </authorList>
    </citation>
    <scope>NUCLEOTIDE SEQUENCE [LARGE SCALE GENOMIC DNA]</scope>
    <source>
        <strain evidence="10 12">09-40</strain>
    </source>
</reference>
<dbReference type="AlphaFoldDB" id="A0A2G5HG59"/>
<feature type="transmembrane region" description="Helical" evidence="9">
    <location>
        <begin position="179"/>
        <end position="197"/>
    </location>
</feature>
<proteinExistence type="inferred from homology"/>
<dbReference type="PANTHER" id="PTHR46187">
    <property type="entry name" value="ALKALINE CERAMIDASE 3"/>
    <property type="match status" value="1"/>
</dbReference>
<keyword evidence="3 9" id="KW-0812">Transmembrane</keyword>
<dbReference type="PANTHER" id="PTHR46187:SF1">
    <property type="entry name" value="ALKALINE PHYTOCERAMIDASE"/>
    <property type="match status" value="1"/>
</dbReference>